<protein>
    <submittedName>
        <fullName evidence="1">Uncharacterized protein</fullName>
    </submittedName>
</protein>
<dbReference type="EMBL" id="CP022163">
    <property type="protein sequence ID" value="ATB31097.1"/>
    <property type="molecule type" value="Genomic_DNA"/>
</dbReference>
<dbReference type="KEGG" id="mbd:MEBOL_004559"/>
<proteinExistence type="predicted"/>
<dbReference type="AlphaFoldDB" id="A0A250IIX1"/>
<accession>A0A250IIX1</accession>
<dbReference type="RefSeq" id="WP_342747652.1">
    <property type="nucleotide sequence ID" value="NZ_CP022163.1"/>
</dbReference>
<name>A0A250IIX1_9BACT</name>
<gene>
    <name evidence="1" type="ORF">MEBOL_004559</name>
</gene>
<sequence>MDSKRVRWRGSECGVWVLLVLVLHAACVTGVPRTTPGQRGRQEAPRVTYDVDVMEAGRVEPKPVAVSPAEFQRAVRVLAREVRWKGTPREAARALLEVAEEAREAERVRMEGEWRAEGARGQVYSLVPVSQTGPVPLTPEAEEALRARYVGWCEKRGGGDCLGLLEDGPYLGMEDRRTWALALAMGPVLDETREALAHEVLDVRGVVALVVWTVSLYCMAWVVPEPTVKAVAASLTVMLVAWLGLDTVWGLMEGWMRLATRAHEASTFGELREAGEEYAKVLGGSAARVLVLAVGALMGHTVGQVAARVKALPGFTSAGARWEAQRGGAEVMGRVDVSARDALVAAVETVEWVAATPGGALAVVQLKKGGGSAGGGRGTGTVLRHRGGNRQMVLGNGQRWHLPRGKSEGDIPAEDVVGDELQKAVTEAARKWTPNELTLNEQRAIEKALREGEYWLARLLEREARGRFVHTQVRTRFEGLFRFNHRGVDVIDPNTGHRYEILSGTESNLARHGRRMAGEFFRMLTF</sequence>
<reference evidence="1 2" key="1">
    <citation type="submission" date="2017-06" db="EMBL/GenBank/DDBJ databases">
        <authorList>
            <person name="Kim H.J."/>
            <person name="Triplett B.A."/>
        </authorList>
    </citation>
    <scope>NUCLEOTIDE SEQUENCE [LARGE SCALE GENOMIC DNA]</scope>
    <source>
        <strain evidence="1 2">DSM 14713</strain>
    </source>
</reference>
<evidence type="ECO:0000313" key="1">
    <source>
        <dbReference type="EMBL" id="ATB31097.1"/>
    </source>
</evidence>
<evidence type="ECO:0000313" key="2">
    <source>
        <dbReference type="Proteomes" id="UP000217289"/>
    </source>
</evidence>
<dbReference type="Proteomes" id="UP000217289">
    <property type="component" value="Chromosome"/>
</dbReference>
<organism evidence="1 2">
    <name type="scientific">Melittangium boletus DSM 14713</name>
    <dbReference type="NCBI Taxonomy" id="1294270"/>
    <lineage>
        <taxon>Bacteria</taxon>
        <taxon>Pseudomonadati</taxon>
        <taxon>Myxococcota</taxon>
        <taxon>Myxococcia</taxon>
        <taxon>Myxococcales</taxon>
        <taxon>Cystobacterineae</taxon>
        <taxon>Archangiaceae</taxon>
        <taxon>Melittangium</taxon>
    </lineage>
</organism>
<keyword evidence="2" id="KW-1185">Reference proteome</keyword>